<gene>
    <name evidence="2" type="ORF">SNE40_000366</name>
</gene>
<evidence type="ECO:0000259" key="1">
    <source>
        <dbReference type="PROSITE" id="PS50003"/>
    </source>
</evidence>
<dbReference type="AlphaFoldDB" id="A0AAN8QGW2"/>
<dbReference type="Gene3D" id="2.30.29.30">
    <property type="entry name" value="Pleckstrin-homology domain (PH domain)/Phosphotyrosine-binding domain (PTB)"/>
    <property type="match status" value="1"/>
</dbReference>
<keyword evidence="3" id="KW-1185">Reference proteome</keyword>
<dbReference type="SMART" id="SM00233">
    <property type="entry name" value="PH"/>
    <property type="match status" value="1"/>
</dbReference>
<dbReference type="EMBL" id="JAZGQO010000001">
    <property type="protein sequence ID" value="KAK6194819.1"/>
    <property type="molecule type" value="Genomic_DNA"/>
</dbReference>
<feature type="domain" description="PH" evidence="1">
    <location>
        <begin position="4"/>
        <end position="105"/>
    </location>
</feature>
<evidence type="ECO:0000313" key="3">
    <source>
        <dbReference type="Proteomes" id="UP001347796"/>
    </source>
</evidence>
<dbReference type="PROSITE" id="PS50003">
    <property type="entry name" value="PH_DOMAIN"/>
    <property type="match status" value="1"/>
</dbReference>
<protein>
    <recommendedName>
        <fullName evidence="1">PH domain-containing protein</fullName>
    </recommendedName>
</protein>
<comment type="caution">
    <text evidence="2">The sequence shown here is derived from an EMBL/GenBank/DDBJ whole genome shotgun (WGS) entry which is preliminary data.</text>
</comment>
<accession>A0AAN8QGW2</accession>
<reference evidence="2 3" key="1">
    <citation type="submission" date="2024-01" db="EMBL/GenBank/DDBJ databases">
        <title>The genome of the rayed Mediterranean limpet Patella caerulea (Linnaeus, 1758).</title>
        <authorList>
            <person name="Anh-Thu Weber A."/>
            <person name="Halstead-Nussloch G."/>
        </authorList>
    </citation>
    <scope>NUCLEOTIDE SEQUENCE [LARGE SCALE GENOMIC DNA]</scope>
    <source>
        <strain evidence="2">AATW-2023a</strain>
        <tissue evidence="2">Whole specimen</tissue>
    </source>
</reference>
<dbReference type="InterPro" id="IPR001849">
    <property type="entry name" value="PH_domain"/>
</dbReference>
<dbReference type="Proteomes" id="UP001347796">
    <property type="component" value="Unassembled WGS sequence"/>
</dbReference>
<name>A0AAN8QGW2_PATCE</name>
<organism evidence="2 3">
    <name type="scientific">Patella caerulea</name>
    <name type="common">Rayed Mediterranean limpet</name>
    <dbReference type="NCBI Taxonomy" id="87958"/>
    <lineage>
        <taxon>Eukaryota</taxon>
        <taxon>Metazoa</taxon>
        <taxon>Spiralia</taxon>
        <taxon>Lophotrochozoa</taxon>
        <taxon>Mollusca</taxon>
        <taxon>Gastropoda</taxon>
        <taxon>Patellogastropoda</taxon>
        <taxon>Patelloidea</taxon>
        <taxon>Patellidae</taxon>
        <taxon>Patella</taxon>
    </lineage>
</organism>
<dbReference type="InterPro" id="IPR011993">
    <property type="entry name" value="PH-like_dom_sf"/>
</dbReference>
<sequence>MAGWTSLSGYLHYKPGGTLGRLKAKKKMWFTLEESQCQLLYFKTEDEAGRKQPQGLINLKGAAITLDLDNQNQFIIIVDGKDHFLTAENHESMMIWLMALQAKRDHFSKRTTESEDTTLDADDMDQRIRSSSDLSHSPQVMRSHRTLCATTSLHSNVGKPLPQALTGGDEPEDTDWRRYQLNKIGESIDTSLATKIKKAYFEKGDRSRSLPPVFEGNKTKVV</sequence>
<evidence type="ECO:0000313" key="2">
    <source>
        <dbReference type="EMBL" id="KAK6194819.1"/>
    </source>
</evidence>
<dbReference type="Pfam" id="PF00169">
    <property type="entry name" value="PH"/>
    <property type="match status" value="1"/>
</dbReference>
<dbReference type="SUPFAM" id="SSF50729">
    <property type="entry name" value="PH domain-like"/>
    <property type="match status" value="1"/>
</dbReference>
<proteinExistence type="predicted"/>